<dbReference type="CDD" id="cd01899">
    <property type="entry name" value="Ygr210"/>
    <property type="match status" value="1"/>
</dbReference>
<dbReference type="InterPro" id="IPR006073">
    <property type="entry name" value="GTP-bd"/>
</dbReference>
<gene>
    <name evidence="4" type="ORF">JMJ35_001864</name>
</gene>
<dbReference type="Gene3D" id="3.40.50.300">
    <property type="entry name" value="P-loop containing nucleotide triphosphate hydrolases"/>
    <property type="match status" value="1"/>
</dbReference>
<dbReference type="Pfam" id="PF01926">
    <property type="entry name" value="MMR_HSR1"/>
    <property type="match status" value="1"/>
</dbReference>
<dbReference type="SUPFAM" id="SSF52540">
    <property type="entry name" value="P-loop containing nucleoside triphosphate hydrolases"/>
    <property type="match status" value="1"/>
</dbReference>
<evidence type="ECO:0000313" key="4">
    <source>
        <dbReference type="EMBL" id="KAK0515830.1"/>
    </source>
</evidence>
<dbReference type="CDD" id="cd04938">
    <property type="entry name" value="TGS_Obg"/>
    <property type="match status" value="1"/>
</dbReference>
<feature type="domain" description="OBG-type G" evidence="3">
    <location>
        <begin position="1"/>
        <end position="262"/>
    </location>
</feature>
<dbReference type="PROSITE" id="PS51710">
    <property type="entry name" value="G_OBG"/>
    <property type="match status" value="1"/>
</dbReference>
<dbReference type="GO" id="GO:0005525">
    <property type="term" value="F:GTP binding"/>
    <property type="evidence" value="ECO:0007669"/>
    <property type="project" value="UniProtKB-KW"/>
</dbReference>
<dbReference type="Gene3D" id="3.10.20.30">
    <property type="match status" value="1"/>
</dbReference>
<keyword evidence="1" id="KW-0547">Nucleotide-binding</keyword>
<comment type="caution">
    <text evidence="4">The sequence shown here is derived from an EMBL/GenBank/DDBJ whole genome shotgun (WGS) entry which is preliminary data.</text>
</comment>
<protein>
    <recommendedName>
        <fullName evidence="3">OBG-type G domain-containing protein</fullName>
    </recommendedName>
</protein>
<sequence length="403" mass="44264">MPRDPLIGLVGKPSSGKSTTLNRFTTIDPQRAIGYLQIDCACARYDVSDHCKPNYGACIQGKRSVPIELLDVAGLVPGAHEGKGLGNKFLDDLRHADALIHVVDVSGTTDAEGKATRGYDPSQDIVWLRSEIVRWIEGNLMEKWGSIKRRHVALKANPVETLQNQFSGYGSTPQTVARTLDRLKLKEPLEHWSPETISTIVNAFTDEKFPTVFALNKIDHPDADKNISKIAKMQDPKSIVLCSAISEVFLRKLAKQGFVRYVEGSEFVDTREDLIEMGETDGGGLKELDEKLKTRIENLKDMVLYRFGSTGVVQVLSRAAELLGLVPVFPVRNIHGFGAGSGNDKVFRDCVLVKKGTTVKECARKIMGDAPLAYVEGAGGIRVSEDEVVEVGKNDILSFKVGR</sequence>
<evidence type="ECO:0000256" key="2">
    <source>
        <dbReference type="ARBA" id="ARBA00023134"/>
    </source>
</evidence>
<reference evidence="4" key="1">
    <citation type="submission" date="2023-03" db="EMBL/GenBank/DDBJ databases">
        <title>Complete genome of Cladonia borealis.</title>
        <authorList>
            <person name="Park H."/>
        </authorList>
    </citation>
    <scope>NUCLEOTIDE SEQUENCE</scope>
    <source>
        <strain evidence="4">ANT050790</strain>
    </source>
</reference>
<evidence type="ECO:0000256" key="1">
    <source>
        <dbReference type="ARBA" id="ARBA00022741"/>
    </source>
</evidence>
<organism evidence="4 5">
    <name type="scientific">Cladonia borealis</name>
    <dbReference type="NCBI Taxonomy" id="184061"/>
    <lineage>
        <taxon>Eukaryota</taxon>
        <taxon>Fungi</taxon>
        <taxon>Dikarya</taxon>
        <taxon>Ascomycota</taxon>
        <taxon>Pezizomycotina</taxon>
        <taxon>Lecanoromycetes</taxon>
        <taxon>OSLEUM clade</taxon>
        <taxon>Lecanoromycetidae</taxon>
        <taxon>Lecanorales</taxon>
        <taxon>Lecanorineae</taxon>
        <taxon>Cladoniaceae</taxon>
        <taxon>Cladonia</taxon>
    </lineage>
</organism>
<evidence type="ECO:0000259" key="3">
    <source>
        <dbReference type="PROSITE" id="PS51710"/>
    </source>
</evidence>
<dbReference type="FunFam" id="3.10.20.30:FF:000030">
    <property type="entry name" value="P-loop containing nucleoside triphosphate hydrolase protein"/>
    <property type="match status" value="1"/>
</dbReference>
<dbReference type="EMBL" id="JAFEKC020000003">
    <property type="protein sequence ID" value="KAK0515830.1"/>
    <property type="molecule type" value="Genomic_DNA"/>
</dbReference>
<proteinExistence type="predicted"/>
<dbReference type="GO" id="GO:0016887">
    <property type="term" value="F:ATP hydrolysis activity"/>
    <property type="evidence" value="ECO:0007669"/>
    <property type="project" value="TreeGrafter"/>
</dbReference>
<dbReference type="FunFam" id="1.10.8.470:FF:000001">
    <property type="entry name" value="GTP-binding protein homolog"/>
    <property type="match status" value="1"/>
</dbReference>
<dbReference type="InterPro" id="IPR012675">
    <property type="entry name" value="Beta-grasp_dom_sf"/>
</dbReference>
<keyword evidence="2" id="KW-0342">GTP-binding</keyword>
<dbReference type="InterPro" id="IPR031167">
    <property type="entry name" value="G_OBG"/>
</dbReference>
<dbReference type="GO" id="GO:0005737">
    <property type="term" value="C:cytoplasm"/>
    <property type="evidence" value="ECO:0007669"/>
    <property type="project" value="TreeGrafter"/>
</dbReference>
<evidence type="ECO:0000313" key="5">
    <source>
        <dbReference type="Proteomes" id="UP001166286"/>
    </source>
</evidence>
<dbReference type="Pfam" id="PF08438">
    <property type="entry name" value="YGR210-like_G4"/>
    <property type="match status" value="1"/>
</dbReference>
<dbReference type="InterPro" id="IPR027417">
    <property type="entry name" value="P-loop_NTPase"/>
</dbReference>
<dbReference type="PANTHER" id="PTHR23305:SF1">
    <property type="entry name" value="OBG-TYPE G DOMAIN-CONTAINING PROTEIN"/>
    <property type="match status" value="1"/>
</dbReference>
<dbReference type="Gene3D" id="1.10.8.470">
    <property type="match status" value="1"/>
</dbReference>
<dbReference type="Proteomes" id="UP001166286">
    <property type="component" value="Unassembled WGS sequence"/>
</dbReference>
<dbReference type="AlphaFoldDB" id="A0AA39R6P1"/>
<name>A0AA39R6P1_9LECA</name>
<accession>A0AA39R6P1</accession>
<keyword evidence="5" id="KW-1185">Reference proteome</keyword>
<dbReference type="PANTHER" id="PTHR23305">
    <property type="entry name" value="OBG GTPASE FAMILY"/>
    <property type="match status" value="1"/>
</dbReference>
<dbReference type="InterPro" id="IPR013646">
    <property type="entry name" value="YGR210-like_G4"/>
</dbReference>
<dbReference type="PRINTS" id="PR00326">
    <property type="entry name" value="GTP1OBG"/>
</dbReference>